<gene>
    <name evidence="1" type="primary">AVEN_75572_1</name>
    <name evidence="1" type="ORF">CDAR_621781</name>
</gene>
<dbReference type="AlphaFoldDB" id="A0AAV4P8H7"/>
<comment type="caution">
    <text evidence="1">The sequence shown here is derived from an EMBL/GenBank/DDBJ whole genome shotgun (WGS) entry which is preliminary data.</text>
</comment>
<evidence type="ECO:0000313" key="2">
    <source>
        <dbReference type="Proteomes" id="UP001054837"/>
    </source>
</evidence>
<dbReference type="Proteomes" id="UP001054837">
    <property type="component" value="Unassembled WGS sequence"/>
</dbReference>
<dbReference type="EMBL" id="BPLQ01002387">
    <property type="protein sequence ID" value="GIX92313.1"/>
    <property type="molecule type" value="Genomic_DNA"/>
</dbReference>
<protein>
    <submittedName>
        <fullName evidence="1">Uncharacterized protein</fullName>
    </submittedName>
</protein>
<accession>A0AAV4P8H7</accession>
<sequence>MRAQYLPNDEQLRDLCPKASQYTNCMIEEAETCLGRTVEEMERCSHPTFGKMLSGGRSLARDICDENSQFRQDYLASRECYKGFSIIGARHCAYEALRTADILMKLSNEPSEEEVAARKCLLETHTYTCLIMELRNSCGETAQKVFVGVFSRLKGTSSSICNSNEAAASEIRTKLFDILNIQGEVRSEVDTALDLLIKRR</sequence>
<evidence type="ECO:0000313" key="1">
    <source>
        <dbReference type="EMBL" id="GIX92313.1"/>
    </source>
</evidence>
<reference evidence="1 2" key="1">
    <citation type="submission" date="2021-06" db="EMBL/GenBank/DDBJ databases">
        <title>Caerostris darwini draft genome.</title>
        <authorList>
            <person name="Kono N."/>
            <person name="Arakawa K."/>
        </authorList>
    </citation>
    <scope>NUCLEOTIDE SEQUENCE [LARGE SCALE GENOMIC DNA]</scope>
</reference>
<organism evidence="1 2">
    <name type="scientific">Caerostris darwini</name>
    <dbReference type="NCBI Taxonomy" id="1538125"/>
    <lineage>
        <taxon>Eukaryota</taxon>
        <taxon>Metazoa</taxon>
        <taxon>Ecdysozoa</taxon>
        <taxon>Arthropoda</taxon>
        <taxon>Chelicerata</taxon>
        <taxon>Arachnida</taxon>
        <taxon>Araneae</taxon>
        <taxon>Araneomorphae</taxon>
        <taxon>Entelegynae</taxon>
        <taxon>Araneoidea</taxon>
        <taxon>Araneidae</taxon>
        <taxon>Caerostris</taxon>
    </lineage>
</organism>
<name>A0AAV4P8H7_9ARAC</name>
<proteinExistence type="predicted"/>
<keyword evidence="2" id="KW-1185">Reference proteome</keyword>